<feature type="signal peptide" evidence="1">
    <location>
        <begin position="1"/>
        <end position="25"/>
    </location>
</feature>
<dbReference type="PROSITE" id="PS51257">
    <property type="entry name" value="PROKAR_LIPOPROTEIN"/>
    <property type="match status" value="1"/>
</dbReference>
<accession>A0AAP4BNM4</accession>
<proteinExistence type="predicted"/>
<organism evidence="2 3">
    <name type="scientific">Corynebacterium pseudodiphtheriticum</name>
    <dbReference type="NCBI Taxonomy" id="37637"/>
    <lineage>
        <taxon>Bacteria</taxon>
        <taxon>Bacillati</taxon>
        <taxon>Actinomycetota</taxon>
        <taxon>Actinomycetes</taxon>
        <taxon>Mycobacteriales</taxon>
        <taxon>Corynebacteriaceae</taxon>
        <taxon>Corynebacterium</taxon>
    </lineage>
</organism>
<gene>
    <name evidence="2" type="ORF">QPX42_01885</name>
</gene>
<feature type="chain" id="PRO_5042864789" evidence="1">
    <location>
        <begin position="26"/>
        <end position="202"/>
    </location>
</feature>
<dbReference type="AlphaFoldDB" id="A0AAP4BNM4"/>
<protein>
    <submittedName>
        <fullName evidence="2">DUF3558 family protein</fullName>
    </submittedName>
</protein>
<comment type="caution">
    <text evidence="2">The sequence shown here is derived from an EMBL/GenBank/DDBJ whole genome shotgun (WGS) entry which is preliminary data.</text>
</comment>
<dbReference type="RefSeq" id="WP_172641431.1">
    <property type="nucleotide sequence ID" value="NZ_JAKRDN010000014.1"/>
</dbReference>
<evidence type="ECO:0000313" key="2">
    <source>
        <dbReference type="EMBL" id="MDK4306309.1"/>
    </source>
</evidence>
<sequence>MSRYRISLATLLAGSLVAGCTSDNASVTESDDDAAADESVQESIEFADWVPERGPTDRHAPDFELFNLCDEAPDSVWEKAGLHYHPGRSETMEGGNHFTCILGKSDNKHDSLHRGSEGSLTVTVDDYAQEELQNQGEIITPPINSAIPGIHFREIVHTNECTAGFETINGRINVGDSGRFRGLTFEESCETALEDLKAIVLK</sequence>
<name>A0AAP4BNM4_9CORY</name>
<dbReference type="Proteomes" id="UP001224412">
    <property type="component" value="Unassembled WGS sequence"/>
</dbReference>
<keyword evidence="1" id="KW-0732">Signal</keyword>
<evidence type="ECO:0000313" key="3">
    <source>
        <dbReference type="Proteomes" id="UP001224412"/>
    </source>
</evidence>
<evidence type="ECO:0000256" key="1">
    <source>
        <dbReference type="SAM" id="SignalP"/>
    </source>
</evidence>
<dbReference type="EMBL" id="JASNVH010000002">
    <property type="protein sequence ID" value="MDK4306309.1"/>
    <property type="molecule type" value="Genomic_DNA"/>
</dbReference>
<reference evidence="2" key="1">
    <citation type="submission" date="2023-05" db="EMBL/GenBank/DDBJ databases">
        <title>Metabolic capabilities are highly conserved among human nasal-associated Corynebacterium species in pangenomic analyses.</title>
        <authorList>
            <person name="Tran T.H."/>
            <person name="Roberts A.Q."/>
            <person name="Escapa I.F."/>
            <person name="Gao W."/>
            <person name="Conlan S."/>
            <person name="Kong H."/>
            <person name="Segre J.A."/>
            <person name="Kelly M.S."/>
            <person name="Lemon K.P."/>
        </authorList>
    </citation>
    <scope>NUCLEOTIDE SEQUENCE</scope>
    <source>
        <strain evidence="2">KPL2773</strain>
    </source>
</reference>